<dbReference type="InterPro" id="IPR000413">
    <property type="entry name" value="Integrin_alpha"/>
</dbReference>
<evidence type="ECO:0000256" key="9">
    <source>
        <dbReference type="ARBA" id="ARBA00022989"/>
    </source>
</evidence>
<dbReference type="Gene3D" id="2.60.40.1460">
    <property type="entry name" value="Integrin domains. Chain A, domain 2"/>
    <property type="match status" value="1"/>
</dbReference>
<dbReference type="EMBL" id="JAFBMS010000006">
    <property type="protein sequence ID" value="KAG9351680.1"/>
    <property type="molecule type" value="Genomic_DNA"/>
</dbReference>
<evidence type="ECO:0000256" key="11">
    <source>
        <dbReference type="ARBA" id="ARBA00023136"/>
    </source>
</evidence>
<evidence type="ECO:0000256" key="1">
    <source>
        <dbReference type="ARBA" id="ARBA00004479"/>
    </source>
</evidence>
<evidence type="ECO:0000256" key="12">
    <source>
        <dbReference type="ARBA" id="ARBA00023157"/>
    </source>
</evidence>
<keyword evidence="14" id="KW-0325">Glycoprotein</keyword>
<keyword evidence="7" id="KW-0106">Calcium</keyword>
<keyword evidence="12" id="KW-1015">Disulfide bond</keyword>
<keyword evidence="20" id="KW-1185">Reference proteome</keyword>
<comment type="subcellular location">
    <subcellularLocation>
        <location evidence="1 16">Membrane</location>
        <topology evidence="1 16">Single-pass type I membrane protein</topology>
    </subcellularLocation>
</comment>
<dbReference type="AlphaFoldDB" id="A0A8T2PHL7"/>
<dbReference type="InterPro" id="IPR013517">
    <property type="entry name" value="FG-GAP"/>
</dbReference>
<evidence type="ECO:0000313" key="19">
    <source>
        <dbReference type="EMBL" id="KAG9351680.1"/>
    </source>
</evidence>
<dbReference type="InterPro" id="IPR048285">
    <property type="entry name" value="Integrin_alpha_Ig-like_2"/>
</dbReference>
<dbReference type="SUPFAM" id="SSF53300">
    <property type="entry name" value="vWA-like"/>
    <property type="match status" value="1"/>
</dbReference>
<dbReference type="InterPro" id="IPR028994">
    <property type="entry name" value="Integrin_alpha_N"/>
</dbReference>
<evidence type="ECO:0000256" key="5">
    <source>
        <dbReference type="ARBA" id="ARBA00022729"/>
    </source>
</evidence>
<protein>
    <recommendedName>
        <fullName evidence="18">VWFA domain-containing protein</fullName>
    </recommendedName>
</protein>
<evidence type="ECO:0000256" key="17">
    <source>
        <dbReference type="SAM" id="MobiDB-lite"/>
    </source>
</evidence>
<dbReference type="SUPFAM" id="SSF69318">
    <property type="entry name" value="Integrin alpha N-terminal domain"/>
    <property type="match status" value="1"/>
</dbReference>
<keyword evidence="9 16" id="KW-1133">Transmembrane helix</keyword>
<dbReference type="GO" id="GO:0098609">
    <property type="term" value="P:cell-cell adhesion"/>
    <property type="evidence" value="ECO:0007669"/>
    <property type="project" value="TreeGrafter"/>
</dbReference>
<dbReference type="GO" id="GO:0007160">
    <property type="term" value="P:cell-matrix adhesion"/>
    <property type="evidence" value="ECO:0007669"/>
    <property type="project" value="TreeGrafter"/>
</dbReference>
<evidence type="ECO:0000256" key="16">
    <source>
        <dbReference type="RuleBase" id="RU003762"/>
    </source>
</evidence>
<dbReference type="InterPro" id="IPR048633">
    <property type="entry name" value="ITGAX-like_Ig_3"/>
</dbReference>
<dbReference type="Pfam" id="PF20805">
    <property type="entry name" value="Integrin_A_Ig_2"/>
    <property type="match status" value="1"/>
</dbReference>
<dbReference type="InterPro" id="IPR013519">
    <property type="entry name" value="Int_alpha_beta-p"/>
</dbReference>
<keyword evidence="10 16" id="KW-0401">Integrin</keyword>
<reference evidence="19" key="1">
    <citation type="thesis" date="2021" institute="BYU ScholarsArchive" country="Provo, UT, USA">
        <title>Applications of and Algorithms for Genome Assembly and Genomic Analyses with an Emphasis on Marine Teleosts.</title>
        <authorList>
            <person name="Pickett B.D."/>
        </authorList>
    </citation>
    <scope>NUCLEOTIDE SEQUENCE</scope>
    <source>
        <strain evidence="19">HI-2016</strain>
    </source>
</reference>
<dbReference type="InterPro" id="IPR036465">
    <property type="entry name" value="vWFA_dom_sf"/>
</dbReference>
<evidence type="ECO:0000256" key="4">
    <source>
        <dbReference type="ARBA" id="ARBA00022723"/>
    </source>
</evidence>
<dbReference type="OrthoDB" id="5317514at2759"/>
<feature type="chain" id="PRO_5035969147" description="VWFA domain-containing protein" evidence="16">
    <location>
        <begin position="28"/>
        <end position="1139"/>
    </location>
</feature>
<keyword evidence="13 16" id="KW-0675">Receptor</keyword>
<accession>A0A8T2PHL7</accession>
<keyword evidence="8 16" id="KW-0130">Cell adhesion</keyword>
<dbReference type="SMART" id="SM00327">
    <property type="entry name" value="VWA"/>
    <property type="match status" value="1"/>
</dbReference>
<evidence type="ECO:0000256" key="15">
    <source>
        <dbReference type="PROSITE-ProRule" id="PRU00803"/>
    </source>
</evidence>
<dbReference type="Gene3D" id="1.20.5.930">
    <property type="entry name" value="Bicelle-embedded integrin alpha(iib) transmembrane segment"/>
    <property type="match status" value="1"/>
</dbReference>
<dbReference type="SMART" id="SM00191">
    <property type="entry name" value="Int_alpha"/>
    <property type="match status" value="5"/>
</dbReference>
<keyword evidence="4" id="KW-0479">Metal-binding</keyword>
<dbReference type="GO" id="GO:0009897">
    <property type="term" value="C:external side of plasma membrane"/>
    <property type="evidence" value="ECO:0007669"/>
    <property type="project" value="TreeGrafter"/>
</dbReference>
<keyword evidence="3 16" id="KW-0812">Transmembrane</keyword>
<evidence type="ECO:0000256" key="13">
    <source>
        <dbReference type="ARBA" id="ARBA00023170"/>
    </source>
</evidence>
<feature type="repeat" description="FG-GAP" evidence="15">
    <location>
        <begin position="568"/>
        <end position="628"/>
    </location>
</feature>
<dbReference type="Gene3D" id="2.60.40.1530">
    <property type="entry name" value="ntegrin, alpha v. Chain A, domain 4"/>
    <property type="match status" value="1"/>
</dbReference>
<evidence type="ECO:0000256" key="14">
    <source>
        <dbReference type="ARBA" id="ARBA00023180"/>
    </source>
</evidence>
<gene>
    <name evidence="19" type="ORF">JZ751_022931</name>
</gene>
<name>A0A8T2PHL7_9TELE</name>
<dbReference type="PROSITE" id="PS51470">
    <property type="entry name" value="FG_GAP"/>
    <property type="match status" value="3"/>
</dbReference>
<dbReference type="GO" id="GO:0005178">
    <property type="term" value="F:integrin binding"/>
    <property type="evidence" value="ECO:0007669"/>
    <property type="project" value="TreeGrafter"/>
</dbReference>
<dbReference type="Pfam" id="PF21520">
    <property type="entry name" value="ITGAX-like_Ig_3"/>
    <property type="match status" value="1"/>
</dbReference>
<feature type="domain" description="VWFA" evidence="18">
    <location>
        <begin position="155"/>
        <end position="326"/>
    </location>
</feature>
<dbReference type="Gene3D" id="3.40.50.410">
    <property type="entry name" value="von Willebrand factor, type A domain"/>
    <property type="match status" value="1"/>
</dbReference>
<evidence type="ECO:0000256" key="8">
    <source>
        <dbReference type="ARBA" id="ARBA00022889"/>
    </source>
</evidence>
<dbReference type="GO" id="GO:0008305">
    <property type="term" value="C:integrin complex"/>
    <property type="evidence" value="ECO:0007669"/>
    <property type="project" value="InterPro"/>
</dbReference>
<evidence type="ECO:0000313" key="20">
    <source>
        <dbReference type="Proteomes" id="UP000824540"/>
    </source>
</evidence>
<comment type="caution">
    <text evidence="19">The sequence shown here is derived from an EMBL/GenBank/DDBJ whole genome shotgun (WGS) entry which is preliminary data.</text>
</comment>
<dbReference type="Pfam" id="PF00092">
    <property type="entry name" value="VWA"/>
    <property type="match status" value="1"/>
</dbReference>
<evidence type="ECO:0000256" key="7">
    <source>
        <dbReference type="ARBA" id="ARBA00022837"/>
    </source>
</evidence>
<dbReference type="GO" id="GO:0033627">
    <property type="term" value="P:cell adhesion mediated by integrin"/>
    <property type="evidence" value="ECO:0007669"/>
    <property type="project" value="TreeGrafter"/>
</dbReference>
<dbReference type="PRINTS" id="PR00453">
    <property type="entry name" value="VWFADOMAIN"/>
</dbReference>
<dbReference type="PANTHER" id="PTHR23220:SF118">
    <property type="entry name" value="INTEGRIN ALPHA-X"/>
    <property type="match status" value="1"/>
</dbReference>
<evidence type="ECO:0000259" key="18">
    <source>
        <dbReference type="PROSITE" id="PS50234"/>
    </source>
</evidence>
<dbReference type="PROSITE" id="PS50234">
    <property type="entry name" value="VWFA"/>
    <property type="match status" value="1"/>
</dbReference>
<dbReference type="PANTHER" id="PTHR23220">
    <property type="entry name" value="INTEGRIN ALPHA"/>
    <property type="match status" value="1"/>
</dbReference>
<comment type="similarity">
    <text evidence="2 16">Belongs to the integrin alpha chain family.</text>
</comment>
<feature type="signal peptide" evidence="16">
    <location>
        <begin position="1"/>
        <end position="27"/>
    </location>
</feature>
<dbReference type="Gene3D" id="2.130.10.130">
    <property type="entry name" value="Integrin alpha, N-terminal"/>
    <property type="match status" value="1"/>
</dbReference>
<keyword evidence="5 16" id="KW-0732">Signal</keyword>
<dbReference type="Proteomes" id="UP000824540">
    <property type="component" value="Unassembled WGS sequence"/>
</dbReference>
<keyword evidence="11 16" id="KW-0472">Membrane</keyword>
<feature type="region of interest" description="Disordered" evidence="17">
    <location>
        <begin position="1112"/>
        <end position="1139"/>
    </location>
</feature>
<dbReference type="GO" id="GO:0007229">
    <property type="term" value="P:integrin-mediated signaling pathway"/>
    <property type="evidence" value="ECO:0007669"/>
    <property type="project" value="UniProtKB-KW"/>
</dbReference>
<dbReference type="SUPFAM" id="SSF69179">
    <property type="entry name" value="Integrin domains"/>
    <property type="match status" value="3"/>
</dbReference>
<dbReference type="PRINTS" id="PR01185">
    <property type="entry name" value="INTEGRINA"/>
</dbReference>
<evidence type="ECO:0000256" key="3">
    <source>
        <dbReference type="ARBA" id="ARBA00022692"/>
    </source>
</evidence>
<dbReference type="InterPro" id="IPR032695">
    <property type="entry name" value="Integrin_dom_sf"/>
</dbReference>
<keyword evidence="6" id="KW-0677">Repeat</keyword>
<feature type="compositionally biased region" description="Polar residues" evidence="17">
    <location>
        <begin position="1119"/>
        <end position="1132"/>
    </location>
</feature>
<feature type="repeat" description="FG-GAP" evidence="15">
    <location>
        <begin position="441"/>
        <end position="502"/>
    </location>
</feature>
<evidence type="ECO:0000256" key="10">
    <source>
        <dbReference type="ARBA" id="ARBA00023037"/>
    </source>
</evidence>
<proteinExistence type="inferred from homology"/>
<organism evidence="19 20">
    <name type="scientific">Albula glossodonta</name>
    <name type="common">roundjaw bonefish</name>
    <dbReference type="NCBI Taxonomy" id="121402"/>
    <lineage>
        <taxon>Eukaryota</taxon>
        <taxon>Metazoa</taxon>
        <taxon>Chordata</taxon>
        <taxon>Craniata</taxon>
        <taxon>Vertebrata</taxon>
        <taxon>Euteleostomi</taxon>
        <taxon>Actinopterygii</taxon>
        <taxon>Neopterygii</taxon>
        <taxon>Teleostei</taxon>
        <taxon>Albuliformes</taxon>
        <taxon>Albulidae</taxon>
        <taxon>Albula</taxon>
    </lineage>
</organism>
<dbReference type="Pfam" id="PF01839">
    <property type="entry name" value="FG-GAP"/>
    <property type="match status" value="1"/>
</dbReference>
<dbReference type="Gene3D" id="2.60.40.1510">
    <property type="entry name" value="ntegrin, alpha v. Chain A, domain 3"/>
    <property type="match status" value="1"/>
</dbReference>
<evidence type="ECO:0000256" key="6">
    <source>
        <dbReference type="ARBA" id="ARBA00022737"/>
    </source>
</evidence>
<dbReference type="GO" id="GO:0046872">
    <property type="term" value="F:metal ion binding"/>
    <property type="evidence" value="ECO:0007669"/>
    <property type="project" value="UniProtKB-KW"/>
</dbReference>
<feature type="transmembrane region" description="Helical" evidence="16">
    <location>
        <begin position="1083"/>
        <end position="1103"/>
    </location>
</feature>
<dbReference type="InterPro" id="IPR002035">
    <property type="entry name" value="VWF_A"/>
</dbReference>
<evidence type="ECO:0000256" key="2">
    <source>
        <dbReference type="ARBA" id="ARBA00008054"/>
    </source>
</evidence>
<feature type="repeat" description="FG-GAP" evidence="15">
    <location>
        <begin position="506"/>
        <end position="564"/>
    </location>
</feature>
<sequence length="1139" mass="123751">MMENSLLRMLLSLPLFGVLQKAPHTFGFNLDAIQPRIFTITEDSSHFGHRVCQLGPVNRESVLVSAPHHDHGTGGVYKCFYHSGQCSPVNLKVDHGIALGLSLTCDGDRAMVCGPRLSHDCGALRFLNGYCVELGPLASQTLKPAFQECHDFGLDAVILFDDSQSISDADFVTMIKFIKNVVRMFTNPRSKVAVAQYSSQAFAVFHFDHFENERDPDKLLSNVPHTKGETYTPSAIRYVLEQMFTEKRGMRKESKKLLVVITDGKSNDREQFSPVISMADERGVIRYAIGVGKDYSREELEQIASSPKDVFEKDSFSALDSIRKQLQEKIFAIEGTDTSNFTSFQFELSQGGFSTAYTQDAVFFGAVGAFEWTGGIVREAQGANSIFINASALEQDMKDSYLGYSIAVAEVNDATLCFAGAPRYRHTGLVLAFQKDHGKWSVAHRIHGTQLGSYFGADLCVLYTSGKGWTGLLLLVGVPQYSSSGVGGEVRICSLESGPSFSTNCSLSLHGSPGNENGRFGASLSSCPDLNGDGVPELAVGAPMEYDGKGSLYIFLGSPMGIQTKYSQKVLGANMGHGLRYFGVSVHSSGDLTKDGLTDVVVGARGAAVILRTQPVMCVSVSVSQDPPIMPQDHFHCVVPHTPHATVSKATVCVTVAGVLTGNIKASLQAAVSISFELDAQTRPARLQLSPNSASSHWATNITQTACYNLSISLPENTCITDYRAVPLSGQLSVQGLEIEGTGGLRPVMSPDCPSSFSHLILLEQVCGDDQVCVPDLKVTLNFTSVMVVSTPGYRVETMVVVSNSGEDASSVVLTLFYPSSMSFTHITQSSGKRSPRCVSNSTSFMNQTQTACHLSSTILRQGALTTVQMFFVVADPPALMDRLTMTVSVSSKNENTSTLEDNVDSCSVPVRLPVNIIIKEEGSTQYLSLPGNKLLEHTFKVENIGNLDIPVNVTFVVPGELHSNLLWNVSVPVVDSSRVQCVREGRLTHNDNSITLYQYCGGGYCHLIGCTIAWLKRNRPVSFHFAGHISGHIVNDVRVKAVSWGFLSFDLGKYTQFPLSRFHNRSIETVMEMPPVVRTAPIIAGSMVAGLLLLGIIFSMLYKTGFFKTPDRMEDDGNPQQPNQESDQTSAPPCETET</sequence>